<organism evidence="2 3">
    <name type="scientific">Elysia chlorotica</name>
    <name type="common">Eastern emerald elysia</name>
    <name type="synonym">Sea slug</name>
    <dbReference type="NCBI Taxonomy" id="188477"/>
    <lineage>
        <taxon>Eukaryota</taxon>
        <taxon>Metazoa</taxon>
        <taxon>Spiralia</taxon>
        <taxon>Lophotrochozoa</taxon>
        <taxon>Mollusca</taxon>
        <taxon>Gastropoda</taxon>
        <taxon>Heterobranchia</taxon>
        <taxon>Euthyneura</taxon>
        <taxon>Panpulmonata</taxon>
        <taxon>Sacoglossa</taxon>
        <taxon>Placobranchoidea</taxon>
        <taxon>Plakobranchidae</taxon>
        <taxon>Elysia</taxon>
    </lineage>
</organism>
<dbReference type="AlphaFoldDB" id="A0A3S1AFV5"/>
<evidence type="ECO:0000313" key="3">
    <source>
        <dbReference type="Proteomes" id="UP000271974"/>
    </source>
</evidence>
<comment type="caution">
    <text evidence="2">The sequence shown here is derived from an EMBL/GenBank/DDBJ whole genome shotgun (WGS) entry which is preliminary data.</text>
</comment>
<keyword evidence="3" id="KW-1185">Reference proteome</keyword>
<name>A0A3S1AFV5_ELYCH</name>
<dbReference type="EMBL" id="RQTK01000024">
    <property type="protein sequence ID" value="RUS90812.1"/>
    <property type="molecule type" value="Genomic_DNA"/>
</dbReference>
<accession>A0A3S1AFV5</accession>
<evidence type="ECO:0000256" key="1">
    <source>
        <dbReference type="SAM" id="Phobius"/>
    </source>
</evidence>
<keyword evidence="1" id="KW-1133">Transmembrane helix</keyword>
<evidence type="ECO:0000313" key="2">
    <source>
        <dbReference type="EMBL" id="RUS90812.1"/>
    </source>
</evidence>
<feature type="transmembrane region" description="Helical" evidence="1">
    <location>
        <begin position="68"/>
        <end position="90"/>
    </location>
</feature>
<dbReference type="OrthoDB" id="10276788at2759"/>
<protein>
    <submittedName>
        <fullName evidence="2">Uncharacterized protein</fullName>
    </submittedName>
</protein>
<keyword evidence="1" id="KW-0812">Transmembrane</keyword>
<gene>
    <name evidence="2" type="ORF">EGW08_001431</name>
</gene>
<keyword evidence="1" id="KW-0472">Membrane</keyword>
<proteinExistence type="predicted"/>
<reference evidence="2 3" key="1">
    <citation type="submission" date="2019-01" db="EMBL/GenBank/DDBJ databases">
        <title>A draft genome assembly of the solar-powered sea slug Elysia chlorotica.</title>
        <authorList>
            <person name="Cai H."/>
            <person name="Li Q."/>
            <person name="Fang X."/>
            <person name="Li J."/>
            <person name="Curtis N.E."/>
            <person name="Altenburger A."/>
            <person name="Shibata T."/>
            <person name="Feng M."/>
            <person name="Maeda T."/>
            <person name="Schwartz J.A."/>
            <person name="Shigenobu S."/>
            <person name="Lundholm N."/>
            <person name="Nishiyama T."/>
            <person name="Yang H."/>
            <person name="Hasebe M."/>
            <person name="Li S."/>
            <person name="Pierce S.K."/>
            <person name="Wang J."/>
        </authorList>
    </citation>
    <scope>NUCLEOTIDE SEQUENCE [LARGE SCALE GENOMIC DNA]</scope>
    <source>
        <strain evidence="2">EC2010</strain>
        <tissue evidence="2">Whole organism of an adult</tissue>
    </source>
</reference>
<dbReference type="Proteomes" id="UP000271974">
    <property type="component" value="Unassembled WGS sequence"/>
</dbReference>
<sequence length="216" mass="24746">MDFMTFVNTVAQETKLDNQSLTNITEHSDSNDTSFQDAASVQPWHHAMYPVNQSLVAPSPKIIQGPHLSIMILLLGLLYAAILWDILYIVGNRYFASWLPGGRKRGTGGNRRHHQNHTSATSQVTIRKKLAGKMTLDLLWRRIKAEARFLQRVNIQHRSITQAMMETRLQARSQLERDRSLTKTNMSRRLSTVTDHKIDMVRWAARISSDDDPRAK</sequence>